<keyword evidence="1" id="KW-0805">Transcription regulation</keyword>
<dbReference type="SMART" id="SM00346">
    <property type="entry name" value="HTH_ICLR"/>
    <property type="match status" value="1"/>
</dbReference>
<dbReference type="SUPFAM" id="SSF46785">
    <property type="entry name" value="Winged helix' DNA-binding domain"/>
    <property type="match status" value="1"/>
</dbReference>
<dbReference type="InterPro" id="IPR005471">
    <property type="entry name" value="Tscrpt_reg_IclR_N"/>
</dbReference>
<dbReference type="EMBL" id="DXAK01000046">
    <property type="protein sequence ID" value="HJA07374.1"/>
    <property type="molecule type" value="Genomic_DNA"/>
</dbReference>
<dbReference type="InterPro" id="IPR036388">
    <property type="entry name" value="WH-like_DNA-bd_sf"/>
</dbReference>
<evidence type="ECO:0000256" key="5">
    <source>
        <dbReference type="ARBA" id="ARBA00070406"/>
    </source>
</evidence>
<gene>
    <name evidence="8" type="ORF">H9798_09590</name>
</gene>
<dbReference type="InterPro" id="IPR014757">
    <property type="entry name" value="Tscrpt_reg_IclR_C"/>
</dbReference>
<dbReference type="GO" id="GO:0045892">
    <property type="term" value="P:negative regulation of DNA-templated transcription"/>
    <property type="evidence" value="ECO:0007669"/>
    <property type="project" value="TreeGrafter"/>
</dbReference>
<reference evidence="8" key="2">
    <citation type="submission" date="2021-04" db="EMBL/GenBank/DDBJ databases">
        <authorList>
            <person name="Gilroy R."/>
        </authorList>
    </citation>
    <scope>NUCLEOTIDE SEQUENCE</scope>
    <source>
        <strain evidence="8">ChiSjej2B20-11307</strain>
    </source>
</reference>
<dbReference type="AlphaFoldDB" id="A0A9D2HBC1"/>
<sequence>MKKDQPVKTGSSHIKSVERAILLLEALAQEDTEMSLSQLSQKLGWPKSTVHGLLATLRDYHYVDQSMENSSYRLGTRLFELGNRVARSWVIKDAARPVMLRLVKEFGETVQLGTEDDGEILYLDKLVANSVVSIMSEVGVRLPMHCSGLGKVLLAQKSPAQLKRIIARKGLPAMTKRTITTQAKLEKELERVRENGYAIDDGEIMDGLRCVAVPIWDGTGKVRYALSISGQARNIYGDRLEHIIDGLKQAAEEISYAMGSRRNEYQ</sequence>
<dbReference type="GO" id="GO:0003677">
    <property type="term" value="F:DNA binding"/>
    <property type="evidence" value="ECO:0007669"/>
    <property type="project" value="UniProtKB-KW"/>
</dbReference>
<reference evidence="8" key="1">
    <citation type="journal article" date="2021" name="PeerJ">
        <title>Extensive microbial diversity within the chicken gut microbiome revealed by metagenomics and culture.</title>
        <authorList>
            <person name="Gilroy R."/>
            <person name="Ravi A."/>
            <person name="Getino M."/>
            <person name="Pursley I."/>
            <person name="Horton D.L."/>
            <person name="Alikhan N.F."/>
            <person name="Baker D."/>
            <person name="Gharbi K."/>
            <person name="Hall N."/>
            <person name="Watson M."/>
            <person name="Adriaenssens E.M."/>
            <person name="Foster-Nyarko E."/>
            <person name="Jarju S."/>
            <person name="Secka A."/>
            <person name="Antonio M."/>
            <person name="Oren A."/>
            <person name="Chaudhuri R.R."/>
            <person name="La Ragione R."/>
            <person name="Hildebrand F."/>
            <person name="Pallen M.J."/>
        </authorList>
    </citation>
    <scope>NUCLEOTIDE SEQUENCE</scope>
    <source>
        <strain evidence="8">ChiSjej2B20-11307</strain>
    </source>
</reference>
<evidence type="ECO:0000256" key="2">
    <source>
        <dbReference type="ARBA" id="ARBA00023125"/>
    </source>
</evidence>
<dbReference type="InterPro" id="IPR036390">
    <property type="entry name" value="WH_DNA-bd_sf"/>
</dbReference>
<feature type="domain" description="IclR-ED" evidence="7">
    <location>
        <begin position="77"/>
        <end position="260"/>
    </location>
</feature>
<comment type="function">
    <text evidence="4">May be an activator protein for the gylABX operon.</text>
</comment>
<evidence type="ECO:0000256" key="3">
    <source>
        <dbReference type="ARBA" id="ARBA00023163"/>
    </source>
</evidence>
<dbReference type="Proteomes" id="UP000824223">
    <property type="component" value="Unassembled WGS sequence"/>
</dbReference>
<dbReference type="SUPFAM" id="SSF55781">
    <property type="entry name" value="GAF domain-like"/>
    <property type="match status" value="1"/>
</dbReference>
<keyword evidence="2" id="KW-0238">DNA-binding</keyword>
<dbReference type="InterPro" id="IPR050707">
    <property type="entry name" value="HTH_MetabolicPath_Reg"/>
</dbReference>
<dbReference type="PROSITE" id="PS51077">
    <property type="entry name" value="HTH_ICLR"/>
    <property type="match status" value="1"/>
</dbReference>
<protein>
    <recommendedName>
        <fullName evidence="5">Glycerol operon regulatory protein</fullName>
    </recommendedName>
</protein>
<dbReference type="PROSITE" id="PS51078">
    <property type="entry name" value="ICLR_ED"/>
    <property type="match status" value="1"/>
</dbReference>
<organism evidence="8 9">
    <name type="scientific">Candidatus Mediterraneibacter pullicola</name>
    <dbReference type="NCBI Taxonomy" id="2838682"/>
    <lineage>
        <taxon>Bacteria</taxon>
        <taxon>Bacillati</taxon>
        <taxon>Bacillota</taxon>
        <taxon>Clostridia</taxon>
        <taxon>Lachnospirales</taxon>
        <taxon>Lachnospiraceae</taxon>
        <taxon>Mediterraneibacter</taxon>
    </lineage>
</organism>
<proteinExistence type="predicted"/>
<evidence type="ECO:0000256" key="1">
    <source>
        <dbReference type="ARBA" id="ARBA00023015"/>
    </source>
</evidence>
<feature type="domain" description="HTH iclR-type" evidence="6">
    <location>
        <begin position="14"/>
        <end position="76"/>
    </location>
</feature>
<keyword evidence="3" id="KW-0804">Transcription</keyword>
<dbReference type="PANTHER" id="PTHR30136:SF24">
    <property type="entry name" value="HTH-TYPE TRANSCRIPTIONAL REPRESSOR ALLR"/>
    <property type="match status" value="1"/>
</dbReference>
<evidence type="ECO:0000259" key="7">
    <source>
        <dbReference type="PROSITE" id="PS51078"/>
    </source>
</evidence>
<dbReference type="Gene3D" id="1.10.10.10">
    <property type="entry name" value="Winged helix-like DNA-binding domain superfamily/Winged helix DNA-binding domain"/>
    <property type="match status" value="1"/>
</dbReference>
<dbReference type="GO" id="GO:0003700">
    <property type="term" value="F:DNA-binding transcription factor activity"/>
    <property type="evidence" value="ECO:0007669"/>
    <property type="project" value="TreeGrafter"/>
</dbReference>
<comment type="caution">
    <text evidence="8">The sequence shown here is derived from an EMBL/GenBank/DDBJ whole genome shotgun (WGS) entry which is preliminary data.</text>
</comment>
<evidence type="ECO:0000313" key="9">
    <source>
        <dbReference type="Proteomes" id="UP000824223"/>
    </source>
</evidence>
<dbReference type="Gene3D" id="3.30.450.40">
    <property type="match status" value="1"/>
</dbReference>
<dbReference type="Pfam" id="PF09339">
    <property type="entry name" value="HTH_IclR"/>
    <property type="match status" value="1"/>
</dbReference>
<evidence type="ECO:0000256" key="4">
    <source>
        <dbReference type="ARBA" id="ARBA00058938"/>
    </source>
</evidence>
<dbReference type="Pfam" id="PF01614">
    <property type="entry name" value="IclR_C"/>
    <property type="match status" value="1"/>
</dbReference>
<dbReference type="InterPro" id="IPR029016">
    <property type="entry name" value="GAF-like_dom_sf"/>
</dbReference>
<name>A0A9D2HBC1_9FIRM</name>
<accession>A0A9D2HBC1</accession>
<dbReference type="FunFam" id="1.10.10.10:FF:000056">
    <property type="entry name" value="IclR family transcriptional regulator"/>
    <property type="match status" value="1"/>
</dbReference>
<evidence type="ECO:0000313" key="8">
    <source>
        <dbReference type="EMBL" id="HJA07374.1"/>
    </source>
</evidence>
<evidence type="ECO:0000259" key="6">
    <source>
        <dbReference type="PROSITE" id="PS51077"/>
    </source>
</evidence>
<dbReference type="PANTHER" id="PTHR30136">
    <property type="entry name" value="HELIX-TURN-HELIX TRANSCRIPTIONAL REGULATOR, ICLR FAMILY"/>
    <property type="match status" value="1"/>
</dbReference>